<keyword evidence="4 5" id="KW-0472">Membrane</keyword>
<keyword evidence="8" id="KW-1185">Reference proteome</keyword>
<evidence type="ECO:0000259" key="6">
    <source>
        <dbReference type="Pfam" id="PF01957"/>
    </source>
</evidence>
<dbReference type="PANTHER" id="PTHR33507">
    <property type="entry name" value="INNER MEMBRANE PROTEIN YBBJ"/>
    <property type="match status" value="1"/>
</dbReference>
<proteinExistence type="predicted"/>
<evidence type="ECO:0000256" key="2">
    <source>
        <dbReference type="ARBA" id="ARBA00022692"/>
    </source>
</evidence>
<feature type="transmembrane region" description="Helical" evidence="5">
    <location>
        <begin position="29"/>
        <end position="47"/>
    </location>
</feature>
<sequence>MDFKLLYWHWLVFGMVLVIAELFIPSFTIFWFGLGAILLSGVLWLIPDLALSWQLFIWAVASSLFTFLWFKFFRPLMADRTKAGISREAVLGEVGQVIKVPEEGKRGIVRFTTPILGDDEWPFICESKVSLGERVVVRDFSGNTLIVERKESA</sequence>
<dbReference type="SUPFAM" id="SSF141322">
    <property type="entry name" value="NfeD domain-like"/>
    <property type="match status" value="1"/>
</dbReference>
<dbReference type="AlphaFoldDB" id="A0A9W6FW98"/>
<keyword evidence="3 5" id="KW-1133">Transmembrane helix</keyword>
<dbReference type="EMBL" id="BSDR01000001">
    <property type="protein sequence ID" value="GLI36155.1"/>
    <property type="molecule type" value="Genomic_DNA"/>
</dbReference>
<dbReference type="PANTHER" id="PTHR33507:SF3">
    <property type="entry name" value="INNER MEMBRANE PROTEIN YBBJ"/>
    <property type="match status" value="1"/>
</dbReference>
<name>A0A9W6FW98_9BACT</name>
<dbReference type="Proteomes" id="UP001144372">
    <property type="component" value="Unassembled WGS sequence"/>
</dbReference>
<evidence type="ECO:0000256" key="5">
    <source>
        <dbReference type="SAM" id="Phobius"/>
    </source>
</evidence>
<evidence type="ECO:0000256" key="1">
    <source>
        <dbReference type="ARBA" id="ARBA00004141"/>
    </source>
</evidence>
<accession>A0A9W6FW98</accession>
<dbReference type="Gene3D" id="2.40.50.140">
    <property type="entry name" value="Nucleic acid-binding proteins"/>
    <property type="match status" value="1"/>
</dbReference>
<evidence type="ECO:0000313" key="7">
    <source>
        <dbReference type="EMBL" id="GLI36155.1"/>
    </source>
</evidence>
<feature type="domain" description="NfeD-like C-terminal" evidence="6">
    <location>
        <begin position="88"/>
        <end position="149"/>
    </location>
</feature>
<dbReference type="RefSeq" id="WP_281796362.1">
    <property type="nucleotide sequence ID" value="NZ_BSDR01000001.1"/>
</dbReference>
<feature type="transmembrane region" description="Helical" evidence="5">
    <location>
        <begin position="53"/>
        <end position="73"/>
    </location>
</feature>
<comment type="subcellular location">
    <subcellularLocation>
        <location evidence="1">Membrane</location>
        <topology evidence="1">Multi-pass membrane protein</topology>
    </subcellularLocation>
</comment>
<evidence type="ECO:0000256" key="3">
    <source>
        <dbReference type="ARBA" id="ARBA00022989"/>
    </source>
</evidence>
<dbReference type="InterPro" id="IPR052165">
    <property type="entry name" value="Membrane_assoc_protease"/>
</dbReference>
<evidence type="ECO:0000256" key="4">
    <source>
        <dbReference type="ARBA" id="ARBA00023136"/>
    </source>
</evidence>
<reference evidence="7" key="1">
    <citation type="submission" date="2022-12" db="EMBL/GenBank/DDBJ databases">
        <title>Reference genome sequencing for broad-spectrum identification of bacterial and archaeal isolates by mass spectrometry.</title>
        <authorList>
            <person name="Sekiguchi Y."/>
            <person name="Tourlousse D.M."/>
        </authorList>
    </citation>
    <scope>NUCLEOTIDE SEQUENCE</scope>
    <source>
        <strain evidence="7">ASRB1</strain>
    </source>
</reference>
<comment type="caution">
    <text evidence="7">The sequence shown here is derived from an EMBL/GenBank/DDBJ whole genome shotgun (WGS) entry which is preliminary data.</text>
</comment>
<feature type="transmembrane region" description="Helical" evidence="5">
    <location>
        <begin position="6"/>
        <end position="24"/>
    </location>
</feature>
<gene>
    <name evidence="7" type="ORF">DAMNIGENAA_35880</name>
</gene>
<organism evidence="7 8">
    <name type="scientific">Desulforhabdus amnigena</name>
    <dbReference type="NCBI Taxonomy" id="40218"/>
    <lineage>
        <taxon>Bacteria</taxon>
        <taxon>Pseudomonadati</taxon>
        <taxon>Thermodesulfobacteriota</taxon>
        <taxon>Syntrophobacteria</taxon>
        <taxon>Syntrophobacterales</taxon>
        <taxon>Syntrophobacteraceae</taxon>
        <taxon>Desulforhabdus</taxon>
    </lineage>
</organism>
<dbReference type="InterPro" id="IPR012340">
    <property type="entry name" value="NA-bd_OB-fold"/>
</dbReference>
<dbReference type="GO" id="GO:0005886">
    <property type="term" value="C:plasma membrane"/>
    <property type="evidence" value="ECO:0007669"/>
    <property type="project" value="TreeGrafter"/>
</dbReference>
<evidence type="ECO:0000313" key="8">
    <source>
        <dbReference type="Proteomes" id="UP001144372"/>
    </source>
</evidence>
<dbReference type="InterPro" id="IPR002810">
    <property type="entry name" value="NfeD-like_C"/>
</dbReference>
<keyword evidence="2 5" id="KW-0812">Transmembrane</keyword>
<dbReference type="Pfam" id="PF01957">
    <property type="entry name" value="NfeD"/>
    <property type="match status" value="1"/>
</dbReference>
<protein>
    <submittedName>
        <fullName evidence="7">Membrane protein</fullName>
    </submittedName>
</protein>